<dbReference type="Proteomes" id="UP001197735">
    <property type="component" value="Unassembled WGS sequence"/>
</dbReference>
<proteinExistence type="predicted"/>
<dbReference type="AlphaFoldDB" id="A0AAW4TZS3"/>
<organism evidence="1 2">
    <name type="scientific">Bifidobacterium pseudocatenulatum</name>
    <dbReference type="NCBI Taxonomy" id="28026"/>
    <lineage>
        <taxon>Bacteria</taxon>
        <taxon>Bacillati</taxon>
        <taxon>Actinomycetota</taxon>
        <taxon>Actinomycetes</taxon>
        <taxon>Bifidobacteriales</taxon>
        <taxon>Bifidobacteriaceae</taxon>
        <taxon>Bifidobacterium</taxon>
    </lineage>
</organism>
<sequence length="46" mass="5487">MSDWIAEFIGYPIWWCGAAWPANHFVTDHDFIGKESFYSPLLHHHR</sequence>
<accession>A0AAW4TZS3</accession>
<gene>
    <name evidence="1" type="ORF">KZP06_06440</name>
</gene>
<evidence type="ECO:0000313" key="2">
    <source>
        <dbReference type="Proteomes" id="UP001197735"/>
    </source>
</evidence>
<dbReference type="InterPro" id="IPR029039">
    <property type="entry name" value="Flavoprotein-like_sf"/>
</dbReference>
<comment type="caution">
    <text evidence="1">The sequence shown here is derived from an EMBL/GenBank/DDBJ whole genome shotgun (WGS) entry which is preliminary data.</text>
</comment>
<dbReference type="RefSeq" id="WP_226590166.1">
    <property type="nucleotide sequence ID" value="NZ_JAHXEI010000004.1"/>
</dbReference>
<reference evidence="1" key="1">
    <citation type="submission" date="2021-07" db="EMBL/GenBank/DDBJ databases">
        <title>Xylan utilisation by Bifidobacterium pseudocatenulatum.</title>
        <authorList>
            <person name="Watanabe Y."/>
        </authorList>
    </citation>
    <scope>NUCLEOTIDE SEQUENCE</scope>
    <source>
        <strain evidence="1">YIT12824</strain>
    </source>
</reference>
<dbReference type="Gene3D" id="3.40.50.360">
    <property type="match status" value="1"/>
</dbReference>
<dbReference type="EMBL" id="JAHXEI010000004">
    <property type="protein sequence ID" value="MCB4880360.1"/>
    <property type="molecule type" value="Genomic_DNA"/>
</dbReference>
<evidence type="ECO:0000313" key="1">
    <source>
        <dbReference type="EMBL" id="MCB4880360.1"/>
    </source>
</evidence>
<protein>
    <submittedName>
        <fullName evidence="1">Uncharacterized protein</fullName>
    </submittedName>
</protein>
<name>A0AAW4TZS3_BIFPS</name>